<dbReference type="EMBL" id="CP150484">
    <property type="protein sequence ID" value="WYW15205.1"/>
    <property type="molecule type" value="Genomic_DNA"/>
</dbReference>
<proteinExistence type="predicted"/>
<accession>A0ACD5B785</accession>
<dbReference type="Proteomes" id="UP001456344">
    <property type="component" value="Chromosome"/>
</dbReference>
<protein>
    <submittedName>
        <fullName evidence="1">Dihydrofolate reductase family protein</fullName>
    </submittedName>
</protein>
<keyword evidence="2" id="KW-1185">Reference proteome</keyword>
<evidence type="ECO:0000313" key="1">
    <source>
        <dbReference type="EMBL" id="WYW15205.1"/>
    </source>
</evidence>
<evidence type="ECO:0000313" key="2">
    <source>
        <dbReference type="Proteomes" id="UP001456344"/>
    </source>
</evidence>
<gene>
    <name evidence="1" type="ORF">LCL61_06520</name>
</gene>
<name>A0ACD5B785_9PSEU</name>
<sequence>MRSLLDAGLVDEIRLMVCPVTRGEGTRVFQDRRELKPIEVTAFENGVVLLRYAVEN</sequence>
<organism evidence="1 2">
    <name type="scientific">Amycolatopsis coloradensis</name>
    <dbReference type="NCBI Taxonomy" id="76021"/>
    <lineage>
        <taxon>Bacteria</taxon>
        <taxon>Bacillati</taxon>
        <taxon>Actinomycetota</taxon>
        <taxon>Actinomycetes</taxon>
        <taxon>Pseudonocardiales</taxon>
        <taxon>Pseudonocardiaceae</taxon>
        <taxon>Amycolatopsis</taxon>
    </lineage>
</organism>
<reference evidence="1" key="1">
    <citation type="submission" date="2023-10" db="EMBL/GenBank/DDBJ databases">
        <title>Whole genome sequencing of actinobacterial strain Amycolatopsis sp. (BCA-696) identifies the underlying plant growth-promoting genes.</title>
        <authorList>
            <person name="Gandham P."/>
            <person name="Vadla N."/>
            <person name="Saji A."/>
            <person name="Srinivas V."/>
            <person name="Ruperao P."/>
            <person name="Selvanayagam S."/>
            <person name="Saxena R.K."/>
            <person name="Rathore A."/>
            <person name="Gopalakrishnan S."/>
            <person name="Thakur V."/>
        </authorList>
    </citation>
    <scope>NUCLEOTIDE SEQUENCE</scope>
    <source>
        <strain evidence="1">BCA-696</strain>
    </source>
</reference>